<feature type="transmembrane region" description="Helical" evidence="1">
    <location>
        <begin position="88"/>
        <end position="106"/>
    </location>
</feature>
<protein>
    <submittedName>
        <fullName evidence="2">Uncharacterized protein</fullName>
    </submittedName>
</protein>
<accession>A0A316H2Y5</accession>
<dbReference type="Proteomes" id="UP000245678">
    <property type="component" value="Unassembled WGS sequence"/>
</dbReference>
<evidence type="ECO:0000256" key="1">
    <source>
        <dbReference type="SAM" id="Phobius"/>
    </source>
</evidence>
<feature type="transmembrane region" description="Helical" evidence="1">
    <location>
        <begin position="147"/>
        <end position="168"/>
    </location>
</feature>
<keyword evidence="3" id="KW-1185">Reference proteome</keyword>
<evidence type="ECO:0000313" key="3">
    <source>
        <dbReference type="Proteomes" id="UP000245678"/>
    </source>
</evidence>
<keyword evidence="1" id="KW-0812">Transmembrane</keyword>
<evidence type="ECO:0000313" key="2">
    <source>
        <dbReference type="EMBL" id="PWK74247.1"/>
    </source>
</evidence>
<proteinExistence type="predicted"/>
<name>A0A316H2Y5_9SPHI</name>
<dbReference type="RefSeq" id="WP_109609444.1">
    <property type="nucleotide sequence ID" value="NZ_QGHA01000009.1"/>
</dbReference>
<feature type="transmembrane region" description="Helical" evidence="1">
    <location>
        <begin position="118"/>
        <end position="135"/>
    </location>
</feature>
<keyword evidence="1" id="KW-0472">Membrane</keyword>
<dbReference type="AlphaFoldDB" id="A0A316H2Y5"/>
<organism evidence="2 3">
    <name type="scientific">Mucilaginibacter oryzae</name>
    <dbReference type="NCBI Taxonomy" id="468058"/>
    <lineage>
        <taxon>Bacteria</taxon>
        <taxon>Pseudomonadati</taxon>
        <taxon>Bacteroidota</taxon>
        <taxon>Sphingobacteriia</taxon>
        <taxon>Sphingobacteriales</taxon>
        <taxon>Sphingobacteriaceae</taxon>
        <taxon>Mucilaginibacter</taxon>
    </lineage>
</organism>
<gene>
    <name evidence="2" type="ORF">LX99_04049</name>
</gene>
<dbReference type="EMBL" id="QGHA01000009">
    <property type="protein sequence ID" value="PWK74247.1"/>
    <property type="molecule type" value="Genomic_DNA"/>
</dbReference>
<sequence length="169" mass="19674">MKTLKERNIDELVAERIDKFARWVWLTNNHCLLIFERAAHGAALFILYQRANNNPVPYLYTTLNYLIMTTEDTPLPAARMATINATPFWVYWIVSLFLFTYNYFSTAPDLNTGLKSPAGHYIVIGIFVVLFLYLAGQNIKSKESLKWFNVVCYILQSASMLFMIYQVFF</sequence>
<comment type="caution">
    <text evidence="2">The sequence shown here is derived from an EMBL/GenBank/DDBJ whole genome shotgun (WGS) entry which is preliminary data.</text>
</comment>
<keyword evidence="1" id="KW-1133">Transmembrane helix</keyword>
<reference evidence="2 3" key="1">
    <citation type="submission" date="2018-05" db="EMBL/GenBank/DDBJ databases">
        <title>Genomic Encyclopedia of Archaeal and Bacterial Type Strains, Phase II (KMG-II): from individual species to whole genera.</title>
        <authorList>
            <person name="Goeker M."/>
        </authorList>
    </citation>
    <scope>NUCLEOTIDE SEQUENCE [LARGE SCALE GENOMIC DNA]</scope>
    <source>
        <strain evidence="2 3">DSM 19975</strain>
    </source>
</reference>